<keyword evidence="4" id="KW-0503">Monooxygenase</keyword>
<accession>A0A9X2VWC4</accession>
<feature type="domain" description="Luciferase-like" evidence="5">
    <location>
        <begin position="14"/>
        <end position="308"/>
    </location>
</feature>
<dbReference type="RefSeq" id="WP_259629039.1">
    <property type="nucleotide sequence ID" value="NZ_JANYMP010000034.1"/>
</dbReference>
<evidence type="ECO:0000256" key="1">
    <source>
        <dbReference type="ARBA" id="ARBA00022630"/>
    </source>
</evidence>
<name>A0A9X2VWC4_9PSEU</name>
<organism evidence="6 7">
    <name type="scientific">Umezawaea endophytica</name>
    <dbReference type="NCBI Taxonomy" id="1654476"/>
    <lineage>
        <taxon>Bacteria</taxon>
        <taxon>Bacillati</taxon>
        <taxon>Actinomycetota</taxon>
        <taxon>Actinomycetes</taxon>
        <taxon>Pseudonocardiales</taxon>
        <taxon>Pseudonocardiaceae</taxon>
        <taxon>Umezawaea</taxon>
    </lineage>
</organism>
<dbReference type="GO" id="GO:0008726">
    <property type="term" value="F:alkanesulfonate monooxygenase activity"/>
    <property type="evidence" value="ECO:0007669"/>
    <property type="project" value="TreeGrafter"/>
</dbReference>
<dbReference type="PANTHER" id="PTHR42847:SF4">
    <property type="entry name" value="ALKANESULFONATE MONOOXYGENASE-RELATED"/>
    <property type="match status" value="1"/>
</dbReference>
<dbReference type="EMBL" id="JANYMP010000034">
    <property type="protein sequence ID" value="MCS7483582.1"/>
    <property type="molecule type" value="Genomic_DNA"/>
</dbReference>
<protein>
    <submittedName>
        <fullName evidence="6">LLM class flavin-dependent oxidoreductase</fullName>
    </submittedName>
</protein>
<dbReference type="PANTHER" id="PTHR42847">
    <property type="entry name" value="ALKANESULFONATE MONOOXYGENASE"/>
    <property type="match status" value="1"/>
</dbReference>
<comment type="caution">
    <text evidence="6">The sequence shown here is derived from an EMBL/GenBank/DDBJ whole genome shotgun (WGS) entry which is preliminary data.</text>
</comment>
<keyword evidence="3" id="KW-0560">Oxidoreductase</keyword>
<dbReference type="Gene3D" id="3.20.20.30">
    <property type="entry name" value="Luciferase-like domain"/>
    <property type="match status" value="1"/>
</dbReference>
<evidence type="ECO:0000313" key="7">
    <source>
        <dbReference type="Proteomes" id="UP001141259"/>
    </source>
</evidence>
<evidence type="ECO:0000256" key="4">
    <source>
        <dbReference type="ARBA" id="ARBA00023033"/>
    </source>
</evidence>
<dbReference type="GO" id="GO:0046306">
    <property type="term" value="P:alkanesulfonate catabolic process"/>
    <property type="evidence" value="ECO:0007669"/>
    <property type="project" value="TreeGrafter"/>
</dbReference>
<keyword evidence="2" id="KW-0288">FMN</keyword>
<evidence type="ECO:0000313" key="6">
    <source>
        <dbReference type="EMBL" id="MCS7483582.1"/>
    </source>
</evidence>
<evidence type="ECO:0000259" key="5">
    <source>
        <dbReference type="Pfam" id="PF00296"/>
    </source>
</evidence>
<dbReference type="Pfam" id="PF00296">
    <property type="entry name" value="Bac_luciferase"/>
    <property type="match status" value="1"/>
</dbReference>
<keyword evidence="1" id="KW-0285">Flavoprotein</keyword>
<dbReference type="Proteomes" id="UP001141259">
    <property type="component" value="Unassembled WGS sequence"/>
</dbReference>
<gene>
    <name evidence="6" type="ORF">NZH93_42650</name>
</gene>
<dbReference type="AlphaFoldDB" id="A0A9X2VWC4"/>
<dbReference type="InterPro" id="IPR036661">
    <property type="entry name" value="Luciferase-like_sf"/>
</dbReference>
<dbReference type="SUPFAM" id="SSF51679">
    <property type="entry name" value="Bacterial luciferase-like"/>
    <property type="match status" value="1"/>
</dbReference>
<proteinExistence type="predicted"/>
<reference evidence="6" key="1">
    <citation type="submission" date="2022-08" db="EMBL/GenBank/DDBJ databases">
        <authorList>
            <person name="Tistechok S."/>
            <person name="Samborskyy M."/>
            <person name="Roman I."/>
        </authorList>
    </citation>
    <scope>NUCLEOTIDE SEQUENCE</scope>
    <source>
        <strain evidence="6">DSM 103496</strain>
    </source>
</reference>
<keyword evidence="7" id="KW-1185">Reference proteome</keyword>
<dbReference type="InterPro" id="IPR011251">
    <property type="entry name" value="Luciferase-like_dom"/>
</dbReference>
<sequence length="335" mass="36489">MSHTFAVYGTALPGRPTADNSLLTIGALAERAERYGYEGLLVFHNHENIDPWVVAATTLGATTTLVPLVAAQPYAMPPFTAAKTIHALSSLHGRRVDVNLITGGIKGELDQVGDVLDHDERYARAMEYTTVVRALLSSDEPLTHDGRFYRFSGLRTFSRLPPDLMPKVFVAGSSDASRAVAAAVGDVAVTHPEPLDKFAAEFVPSRAAAGHGLGIRIGLIARETDDEAWSVARAGHVADRRSRHMTVLKTRSESDWNRRMAVLATSGETYDDVYWTGAYRADKGLMPQLVGSYDRVTEYLDGYLSLGVGTVLLGGVLTEEEFHHNDVVLSRLRGR</sequence>
<evidence type="ECO:0000256" key="2">
    <source>
        <dbReference type="ARBA" id="ARBA00022643"/>
    </source>
</evidence>
<dbReference type="InterPro" id="IPR050172">
    <property type="entry name" value="SsuD_RutA_monooxygenase"/>
</dbReference>
<evidence type="ECO:0000256" key="3">
    <source>
        <dbReference type="ARBA" id="ARBA00023002"/>
    </source>
</evidence>